<dbReference type="AlphaFoldDB" id="A0A8J6DY20"/>
<organism evidence="2 3">
    <name type="scientific">Carpediemonas membranifera</name>
    <dbReference type="NCBI Taxonomy" id="201153"/>
    <lineage>
        <taxon>Eukaryota</taxon>
        <taxon>Metamonada</taxon>
        <taxon>Carpediemonas-like organisms</taxon>
        <taxon>Carpediemonas</taxon>
    </lineage>
</organism>
<feature type="region of interest" description="Disordered" evidence="1">
    <location>
        <begin position="1"/>
        <end position="44"/>
    </location>
</feature>
<gene>
    <name evidence="2" type="ORF">J8273_6128</name>
</gene>
<evidence type="ECO:0000313" key="2">
    <source>
        <dbReference type="EMBL" id="KAG9391374.1"/>
    </source>
</evidence>
<evidence type="ECO:0000313" key="3">
    <source>
        <dbReference type="Proteomes" id="UP000717585"/>
    </source>
</evidence>
<protein>
    <submittedName>
        <fullName evidence="2">Uncharacterized protein</fullName>
    </submittedName>
</protein>
<sequence>MACLQTRQPTSRQQRAGVGHFRQEAARSQARWSRSVPAVQGQDQVPHASFPHEILHTAWLEPAPRDEGLQVPHQTGGLQGPRTAQRYPSHSTCR</sequence>
<keyword evidence="3" id="KW-1185">Reference proteome</keyword>
<evidence type="ECO:0000256" key="1">
    <source>
        <dbReference type="SAM" id="MobiDB-lite"/>
    </source>
</evidence>
<dbReference type="Proteomes" id="UP000717585">
    <property type="component" value="Unassembled WGS sequence"/>
</dbReference>
<accession>A0A8J6DY20</accession>
<feature type="region of interest" description="Disordered" evidence="1">
    <location>
        <begin position="61"/>
        <end position="94"/>
    </location>
</feature>
<proteinExistence type="predicted"/>
<reference evidence="2" key="1">
    <citation type="submission" date="2021-05" db="EMBL/GenBank/DDBJ databases">
        <title>A free-living protist that lacks canonical eukaryotic 1 DNA replication and segregation systems.</title>
        <authorList>
            <person name="Salas-Leiva D.E."/>
            <person name="Tromer E.C."/>
            <person name="Curtis B.A."/>
            <person name="Jerlstrom-Hultqvist J."/>
            <person name="Kolisko M."/>
            <person name="Yi Z."/>
            <person name="Salas-Leiva J.S."/>
            <person name="Gallot-Lavallee L."/>
            <person name="Kops G.J.P.L."/>
            <person name="Archibald J.M."/>
            <person name="Simpson A.G.B."/>
            <person name="Roger A.J."/>
        </authorList>
    </citation>
    <scope>NUCLEOTIDE SEQUENCE</scope>
    <source>
        <strain evidence="2">BICM</strain>
    </source>
</reference>
<comment type="caution">
    <text evidence="2">The sequence shown here is derived from an EMBL/GenBank/DDBJ whole genome shotgun (WGS) entry which is preliminary data.</text>
</comment>
<name>A0A8J6DY20_9EUKA</name>
<feature type="compositionally biased region" description="Polar residues" evidence="1">
    <location>
        <begin position="1"/>
        <end position="14"/>
    </location>
</feature>
<dbReference type="EMBL" id="JAHDYR010000053">
    <property type="protein sequence ID" value="KAG9391374.1"/>
    <property type="molecule type" value="Genomic_DNA"/>
</dbReference>